<feature type="domain" description="OB-fold nucleic acid binding" evidence="8">
    <location>
        <begin position="6"/>
        <end position="110"/>
    </location>
</feature>
<keyword evidence="3 5" id="KW-0378">Hydrolase</keyword>
<comment type="subcellular location">
    <subcellularLocation>
        <location evidence="5">Cytoplasm</location>
    </subcellularLocation>
</comment>
<dbReference type="PANTHER" id="PTHR30008">
    <property type="entry name" value="EXODEOXYRIBONUCLEASE 7 LARGE SUBUNIT"/>
    <property type="match status" value="1"/>
</dbReference>
<evidence type="ECO:0000256" key="6">
    <source>
        <dbReference type="SAM" id="Coils"/>
    </source>
</evidence>
<keyword evidence="1" id="KW-0963">Cytoplasm</keyword>
<accession>A0ABV8EMQ2</accession>
<dbReference type="EMBL" id="JBHSAV010000050">
    <property type="protein sequence ID" value="MFC3976819.1"/>
    <property type="molecule type" value="Genomic_DNA"/>
</dbReference>
<dbReference type="Pfam" id="PF02601">
    <property type="entry name" value="Exonuc_VII_L"/>
    <property type="match status" value="1"/>
</dbReference>
<proteinExistence type="inferred from homology"/>
<dbReference type="Pfam" id="PF13742">
    <property type="entry name" value="tRNA_anti_2"/>
    <property type="match status" value="1"/>
</dbReference>
<comment type="caution">
    <text evidence="9">The sequence shown here is derived from an EMBL/GenBank/DDBJ whole genome shotgun (WGS) entry which is preliminary data.</text>
</comment>
<evidence type="ECO:0000313" key="10">
    <source>
        <dbReference type="Proteomes" id="UP001595766"/>
    </source>
</evidence>
<evidence type="ECO:0000256" key="4">
    <source>
        <dbReference type="ARBA" id="ARBA00022839"/>
    </source>
</evidence>
<dbReference type="InterPro" id="IPR020579">
    <property type="entry name" value="Exonuc_VII_lsu_C"/>
</dbReference>
<dbReference type="CDD" id="cd04489">
    <property type="entry name" value="ExoVII_LU_OBF"/>
    <property type="match status" value="1"/>
</dbReference>
<name>A0ABV8EMQ2_9BACT</name>
<dbReference type="InterPro" id="IPR025824">
    <property type="entry name" value="OB-fold_nuc-bd_dom"/>
</dbReference>
<gene>
    <name evidence="9" type="primary">xseA</name>
    <name evidence="9" type="ORF">ACFOUP_10565</name>
</gene>
<keyword evidence="6" id="KW-0175">Coiled coil</keyword>
<dbReference type="EC" id="3.1.11.6" evidence="5"/>
<organism evidence="9 10">
    <name type="scientific">Belliella kenyensis</name>
    <dbReference type="NCBI Taxonomy" id="1472724"/>
    <lineage>
        <taxon>Bacteria</taxon>
        <taxon>Pseudomonadati</taxon>
        <taxon>Bacteroidota</taxon>
        <taxon>Cytophagia</taxon>
        <taxon>Cytophagales</taxon>
        <taxon>Cyclobacteriaceae</taxon>
        <taxon>Belliella</taxon>
    </lineage>
</organism>
<dbReference type="Proteomes" id="UP001595766">
    <property type="component" value="Unassembled WGS sequence"/>
</dbReference>
<dbReference type="RefSeq" id="WP_241291129.1">
    <property type="nucleotide sequence ID" value="NZ_JAKZGR010000001.1"/>
</dbReference>
<dbReference type="InterPro" id="IPR003753">
    <property type="entry name" value="Exonuc_VII_L"/>
</dbReference>
<evidence type="ECO:0000256" key="1">
    <source>
        <dbReference type="ARBA" id="ARBA00022490"/>
    </source>
</evidence>
<evidence type="ECO:0000256" key="2">
    <source>
        <dbReference type="ARBA" id="ARBA00022722"/>
    </source>
</evidence>
<evidence type="ECO:0000256" key="3">
    <source>
        <dbReference type="ARBA" id="ARBA00022801"/>
    </source>
</evidence>
<feature type="domain" description="Exonuclease VII large subunit C-terminal" evidence="7">
    <location>
        <begin position="135"/>
        <end position="424"/>
    </location>
</feature>
<keyword evidence="10" id="KW-1185">Reference proteome</keyword>
<keyword evidence="2 5" id="KW-0540">Nuclease</keyword>
<dbReference type="GO" id="GO:0008855">
    <property type="term" value="F:exodeoxyribonuclease VII activity"/>
    <property type="evidence" value="ECO:0007669"/>
    <property type="project" value="UniProtKB-EC"/>
</dbReference>
<comment type="catalytic activity">
    <reaction evidence="5">
        <text>Exonucleolytic cleavage in either 5'- to 3'- or 3'- to 5'-direction to yield nucleoside 5'-phosphates.</text>
        <dbReference type="EC" id="3.1.11.6"/>
    </reaction>
</comment>
<dbReference type="NCBIfam" id="TIGR00237">
    <property type="entry name" value="xseA"/>
    <property type="match status" value="1"/>
</dbReference>
<comment type="similarity">
    <text evidence="5">Belongs to the XseA family.</text>
</comment>
<keyword evidence="4 5" id="KW-0269">Exonuclease</keyword>
<protein>
    <recommendedName>
        <fullName evidence="5">Exodeoxyribonuclease 7 large subunit</fullName>
        <ecNumber evidence="5">3.1.11.6</ecNumber>
    </recommendedName>
</protein>
<evidence type="ECO:0000259" key="8">
    <source>
        <dbReference type="Pfam" id="PF13742"/>
    </source>
</evidence>
<evidence type="ECO:0000256" key="5">
    <source>
        <dbReference type="RuleBase" id="RU004355"/>
    </source>
</evidence>
<feature type="coiled-coil region" evidence="6">
    <location>
        <begin position="342"/>
        <end position="384"/>
    </location>
</feature>
<sequence length="436" mass="49232">MQQPLTLLELNNLIKSTLENHLEAQYWVVAEIGEMKVAAQGHAYLELVEKSNNQVKAKIRANIWQYTFRTVAGNFERITGTQIKAGMKILVSVTVTFHELYGISLQVKDVDPNFTLGERARIRQEIIVRLTQEGLMQTNKRFALPIVPQKIAVISSGTAAGYGDFINQLDENRYAYQIDYQLFPASMQGEAAAKSIIDALKQISESKSEYDLVVIIRGGGAQMDLDCFDDYELAVMIAKYPLPVLTGIGHERDETIADLVAHTKVKTPTAAAEFIISGFMNFEDRLLTLLKNIEKQTIQALKWEDRNLLDFENSIKRLAAIRLQSQSTFLMNKETQLKTNVLNKLRLENHELDKNLKLLEKVSKNKLQSELKLLEALSKNIINLDPNSIFAKGYTKSEVNGLPLHQVNVTKGEVLTTFTSNKKIESIINKIEDYGK</sequence>
<evidence type="ECO:0000313" key="9">
    <source>
        <dbReference type="EMBL" id="MFC3976819.1"/>
    </source>
</evidence>
<reference evidence="10" key="1">
    <citation type="journal article" date="2019" name="Int. J. Syst. Evol. Microbiol.">
        <title>The Global Catalogue of Microorganisms (GCM) 10K type strain sequencing project: providing services to taxonomists for standard genome sequencing and annotation.</title>
        <authorList>
            <consortium name="The Broad Institute Genomics Platform"/>
            <consortium name="The Broad Institute Genome Sequencing Center for Infectious Disease"/>
            <person name="Wu L."/>
            <person name="Ma J."/>
        </authorList>
    </citation>
    <scope>NUCLEOTIDE SEQUENCE [LARGE SCALE GENOMIC DNA]</scope>
    <source>
        <strain evidence="10">CECT 8551</strain>
    </source>
</reference>
<dbReference type="PANTHER" id="PTHR30008:SF0">
    <property type="entry name" value="EXODEOXYRIBONUCLEASE 7 LARGE SUBUNIT"/>
    <property type="match status" value="1"/>
</dbReference>
<evidence type="ECO:0000259" key="7">
    <source>
        <dbReference type="Pfam" id="PF02601"/>
    </source>
</evidence>